<reference evidence="1" key="1">
    <citation type="journal article" date="2018" name="DNA Res.">
        <title>Multiple hybrid de novo genome assembly of finger millet, an orphan allotetraploid crop.</title>
        <authorList>
            <person name="Hatakeyama M."/>
            <person name="Aluri S."/>
            <person name="Balachadran M.T."/>
            <person name="Sivarajan S.R."/>
            <person name="Patrignani A."/>
            <person name="Gruter S."/>
            <person name="Poveda L."/>
            <person name="Shimizu-Inatsugi R."/>
            <person name="Baeten J."/>
            <person name="Francoijs K.J."/>
            <person name="Nataraja K.N."/>
            <person name="Reddy Y.A.N."/>
            <person name="Phadnis S."/>
            <person name="Ravikumar R.L."/>
            <person name="Schlapbach R."/>
            <person name="Sreeman S.M."/>
            <person name="Shimizu K.K."/>
        </authorList>
    </citation>
    <scope>NUCLEOTIDE SEQUENCE</scope>
</reference>
<dbReference type="Proteomes" id="UP001054889">
    <property type="component" value="Unassembled WGS sequence"/>
</dbReference>
<accession>A0AAV5D7V7</accession>
<gene>
    <name evidence="1" type="primary">ga23927</name>
    <name evidence="1" type="ORF">PR202_ga23927</name>
</gene>
<keyword evidence="2" id="KW-1185">Reference proteome</keyword>
<name>A0AAV5D7V7_ELECO</name>
<sequence>MNPTIVLPTSCASRVLKPHVHALSNLDLVLQPILIADVKTVVLALGSAVAAFLVEPLLSAHRPHRYHRTRSGLPTVHYSSNQGAKLMVQHVDDVALASLDYSSLASLQRVQLSGAFQPRALVDGSVVGSLVRAWFVQWLYHFDASDIARLREAARAGMVASAPHACKRFQPTYGRPWPLAGIVAGTSRDAPAWDGG</sequence>
<protein>
    <submittedName>
        <fullName evidence="1">Uncharacterized protein</fullName>
    </submittedName>
</protein>
<evidence type="ECO:0000313" key="1">
    <source>
        <dbReference type="EMBL" id="GJN06222.1"/>
    </source>
</evidence>
<reference evidence="1" key="2">
    <citation type="submission" date="2021-12" db="EMBL/GenBank/DDBJ databases">
        <title>Resequencing data analysis of finger millet.</title>
        <authorList>
            <person name="Hatakeyama M."/>
            <person name="Aluri S."/>
            <person name="Balachadran M.T."/>
            <person name="Sivarajan S.R."/>
            <person name="Poveda L."/>
            <person name="Shimizu-Inatsugi R."/>
            <person name="Schlapbach R."/>
            <person name="Sreeman S.M."/>
            <person name="Shimizu K.K."/>
        </authorList>
    </citation>
    <scope>NUCLEOTIDE SEQUENCE</scope>
</reference>
<evidence type="ECO:0000313" key="2">
    <source>
        <dbReference type="Proteomes" id="UP001054889"/>
    </source>
</evidence>
<dbReference type="EMBL" id="BQKI01000012">
    <property type="protein sequence ID" value="GJN06222.1"/>
    <property type="molecule type" value="Genomic_DNA"/>
</dbReference>
<proteinExistence type="predicted"/>
<comment type="caution">
    <text evidence="1">The sequence shown here is derived from an EMBL/GenBank/DDBJ whole genome shotgun (WGS) entry which is preliminary data.</text>
</comment>
<dbReference type="AlphaFoldDB" id="A0AAV5D7V7"/>
<organism evidence="1 2">
    <name type="scientific">Eleusine coracana subsp. coracana</name>
    <dbReference type="NCBI Taxonomy" id="191504"/>
    <lineage>
        <taxon>Eukaryota</taxon>
        <taxon>Viridiplantae</taxon>
        <taxon>Streptophyta</taxon>
        <taxon>Embryophyta</taxon>
        <taxon>Tracheophyta</taxon>
        <taxon>Spermatophyta</taxon>
        <taxon>Magnoliopsida</taxon>
        <taxon>Liliopsida</taxon>
        <taxon>Poales</taxon>
        <taxon>Poaceae</taxon>
        <taxon>PACMAD clade</taxon>
        <taxon>Chloridoideae</taxon>
        <taxon>Cynodonteae</taxon>
        <taxon>Eleusininae</taxon>
        <taxon>Eleusine</taxon>
    </lineage>
</organism>